<dbReference type="GO" id="GO:0005737">
    <property type="term" value="C:cytoplasm"/>
    <property type="evidence" value="ECO:0007669"/>
    <property type="project" value="TreeGrafter"/>
</dbReference>
<evidence type="ECO:0000256" key="1">
    <source>
        <dbReference type="SAM" id="SignalP"/>
    </source>
</evidence>
<reference evidence="3 4" key="1">
    <citation type="submission" date="2017-06" db="EMBL/GenBank/DDBJ databases">
        <title>Novel microbial phyla capable of carbon fixation and sulfur reduction in deep-sea sediments.</title>
        <authorList>
            <person name="Huang J."/>
            <person name="Baker B."/>
            <person name="Wang Y."/>
        </authorList>
    </citation>
    <scope>NUCLEOTIDE SEQUENCE [LARGE SCALE GENOMIC DNA]</scope>
    <source>
        <strain evidence="3">B3_LCP</strain>
    </source>
</reference>
<sequence length="726" mass="82837">MIKSLLIVSISAVLALSAISADDPAVPQAAYSIIDHNMIIELDLDKNTISAVDKLTLKRLLKKQPGFDLLLRRGLKVEKITCGEVPLEFQTTETVEASLFEAKIDSEDTAYYDRAQMIHIALTDDIVKEKELTIEITYRGVVRDSLGDADFSHEYVSNQITGIIDRRGIYLGWEAIFYPTLPDQIFTFSLKVTTPVVFQCLTEGALEESQVVEDKRTELWVCRHPMDAIHLVGGQYEVGKTLHENIEILTYFYPEQADLSQRYLDACKRYVDLYTELIAPYPFEKFAVVDNFFATGYGMPSFTLLGSQVLRLPFIVDISLGHEVAHNWWGNSVYVDYETGNWCEGLTVYCADYLYKERESLEAAKAYRLDLLRDYTAYTNERNDFALTEFRERHNPAQRAVGYGKCAMFFHMLRNYVTDDDFWRSLQRFYDDNVWNYASWEDVRKAFEKESAMKLGWFFDQWVKQTGAPYLTLNDPQKSRTPGGWELQLTIGQLQEGEPYVLDVPIVVQGTSQEAHLQVGINEKDQTVTLNTIFEPVSFSVDPDFNLFRRLDRSEIPPTLSEVFGTSNLLIVLPTATSEELQGAYRGLAGQLTSYGMENARVLRDDEITTDDLNSPALLFFGRPDENLAVRKEWINSERWKVTGDSFWIEGDDKTAADAALLAVERHPDNSEITVGYFCGNSLTGILEAGRKLKHYGKYSYLVFHAGRNVAKGKWEVSDSKMTYKF</sequence>
<dbReference type="GO" id="GO:0042277">
    <property type="term" value="F:peptide binding"/>
    <property type="evidence" value="ECO:0007669"/>
    <property type="project" value="TreeGrafter"/>
</dbReference>
<evidence type="ECO:0000313" key="3">
    <source>
        <dbReference type="EMBL" id="TKJ38402.1"/>
    </source>
</evidence>
<dbReference type="InterPro" id="IPR014782">
    <property type="entry name" value="Peptidase_M1_dom"/>
</dbReference>
<dbReference type="Gene3D" id="1.10.390.10">
    <property type="entry name" value="Neutral Protease Domain 2"/>
    <property type="match status" value="1"/>
</dbReference>
<dbReference type="SUPFAM" id="SSF55486">
    <property type="entry name" value="Metalloproteases ('zincins'), catalytic domain"/>
    <property type="match status" value="1"/>
</dbReference>
<dbReference type="Proteomes" id="UP000319619">
    <property type="component" value="Unassembled WGS sequence"/>
</dbReference>
<feature type="domain" description="Peptidase M1 membrane alanine aminopeptidase" evidence="2">
    <location>
        <begin position="321"/>
        <end position="462"/>
    </location>
</feature>
<organism evidence="3 4">
    <name type="scientific">candidate division LCP-89 bacterium B3_LCP</name>
    <dbReference type="NCBI Taxonomy" id="2012998"/>
    <lineage>
        <taxon>Bacteria</taxon>
        <taxon>Pseudomonadati</taxon>
        <taxon>Bacteria division LCP-89</taxon>
    </lineage>
</organism>
<dbReference type="PANTHER" id="PTHR11533:SF174">
    <property type="entry name" value="PUROMYCIN-SENSITIVE AMINOPEPTIDASE-RELATED"/>
    <property type="match status" value="1"/>
</dbReference>
<dbReference type="GO" id="GO:0043171">
    <property type="term" value="P:peptide catabolic process"/>
    <property type="evidence" value="ECO:0007669"/>
    <property type="project" value="TreeGrafter"/>
</dbReference>
<proteinExistence type="predicted"/>
<evidence type="ECO:0000259" key="2">
    <source>
        <dbReference type="Pfam" id="PF01433"/>
    </source>
</evidence>
<dbReference type="GO" id="GO:0070006">
    <property type="term" value="F:metalloaminopeptidase activity"/>
    <property type="evidence" value="ECO:0007669"/>
    <property type="project" value="TreeGrafter"/>
</dbReference>
<feature type="chain" id="PRO_5021805703" description="Peptidase M1 membrane alanine aminopeptidase domain-containing protein" evidence="1">
    <location>
        <begin position="21"/>
        <end position="726"/>
    </location>
</feature>
<protein>
    <recommendedName>
        <fullName evidence="2">Peptidase M1 membrane alanine aminopeptidase domain-containing protein</fullName>
    </recommendedName>
</protein>
<dbReference type="EMBL" id="NJBN01000010">
    <property type="protein sequence ID" value="TKJ38402.1"/>
    <property type="molecule type" value="Genomic_DNA"/>
</dbReference>
<dbReference type="InterPro" id="IPR027268">
    <property type="entry name" value="Peptidase_M4/M1_CTD_sf"/>
</dbReference>
<dbReference type="GO" id="GO:0016020">
    <property type="term" value="C:membrane"/>
    <property type="evidence" value="ECO:0007669"/>
    <property type="project" value="TreeGrafter"/>
</dbReference>
<gene>
    <name evidence="3" type="ORF">CEE37_12850</name>
</gene>
<dbReference type="GO" id="GO:0008270">
    <property type="term" value="F:zinc ion binding"/>
    <property type="evidence" value="ECO:0007669"/>
    <property type="project" value="InterPro"/>
</dbReference>
<dbReference type="PANTHER" id="PTHR11533">
    <property type="entry name" value="PROTEASE M1 ZINC METALLOPROTEASE"/>
    <property type="match status" value="1"/>
</dbReference>
<name>A0A532UU67_UNCL8</name>
<keyword evidence="1" id="KW-0732">Signal</keyword>
<accession>A0A532UU67</accession>
<dbReference type="GO" id="GO:0005615">
    <property type="term" value="C:extracellular space"/>
    <property type="evidence" value="ECO:0007669"/>
    <property type="project" value="TreeGrafter"/>
</dbReference>
<evidence type="ECO:0000313" key="4">
    <source>
        <dbReference type="Proteomes" id="UP000319619"/>
    </source>
</evidence>
<dbReference type="Pfam" id="PF01433">
    <property type="entry name" value="Peptidase_M1"/>
    <property type="match status" value="1"/>
</dbReference>
<feature type="signal peptide" evidence="1">
    <location>
        <begin position="1"/>
        <end position="20"/>
    </location>
</feature>
<dbReference type="AlphaFoldDB" id="A0A532UU67"/>
<dbReference type="InterPro" id="IPR050344">
    <property type="entry name" value="Peptidase_M1_aminopeptidases"/>
</dbReference>
<comment type="caution">
    <text evidence="3">The sequence shown here is derived from an EMBL/GenBank/DDBJ whole genome shotgun (WGS) entry which is preliminary data.</text>
</comment>